<dbReference type="Pfam" id="PF10073">
    <property type="entry name" value="GapR_DNA-bd"/>
    <property type="match status" value="1"/>
</dbReference>
<dbReference type="EMBL" id="NIDE01000005">
    <property type="protein sequence ID" value="OWK42166.1"/>
    <property type="molecule type" value="Genomic_DNA"/>
</dbReference>
<feature type="domain" description="GapR-like DNA-binding" evidence="1">
    <location>
        <begin position="17"/>
        <end position="87"/>
    </location>
</feature>
<evidence type="ECO:0000313" key="2">
    <source>
        <dbReference type="EMBL" id="OWK42166.1"/>
    </source>
</evidence>
<dbReference type="InterPro" id="IPR046367">
    <property type="entry name" value="GapR-like_DNA-bd"/>
</dbReference>
<organism evidence="2 3">
    <name type="scientific">Fimbriiglobus ruber</name>
    <dbReference type="NCBI Taxonomy" id="1908690"/>
    <lineage>
        <taxon>Bacteria</taxon>
        <taxon>Pseudomonadati</taxon>
        <taxon>Planctomycetota</taxon>
        <taxon>Planctomycetia</taxon>
        <taxon>Gemmatales</taxon>
        <taxon>Gemmataceae</taxon>
        <taxon>Fimbriiglobus</taxon>
    </lineage>
</organism>
<proteinExistence type="predicted"/>
<dbReference type="GO" id="GO:0003677">
    <property type="term" value="F:DNA binding"/>
    <property type="evidence" value="ECO:0007669"/>
    <property type="project" value="InterPro"/>
</dbReference>
<dbReference type="NCBIfam" id="NF010247">
    <property type="entry name" value="PRK13694.1"/>
    <property type="match status" value="1"/>
</dbReference>
<sequence length="100" mass="10924">MSSPLGHNKTRVGGVAVDQLKSIIGRVEKLTEEKEGIAADIRDVFAEAKGNGFDVKAIRTIIKLRKQDASEREEAETILHTYCHALGMTPDLFDGEESVA</sequence>
<evidence type="ECO:0000313" key="3">
    <source>
        <dbReference type="Proteomes" id="UP000214646"/>
    </source>
</evidence>
<dbReference type="AlphaFoldDB" id="A0A225DWV4"/>
<reference evidence="3" key="1">
    <citation type="submission" date="2017-06" db="EMBL/GenBank/DDBJ databases">
        <title>Genome analysis of Fimbriiglobus ruber SP5, the first member of the order Planctomycetales with confirmed chitinolytic capability.</title>
        <authorList>
            <person name="Ravin N.V."/>
            <person name="Rakitin A.L."/>
            <person name="Ivanova A.A."/>
            <person name="Beletsky A.V."/>
            <person name="Kulichevskaya I.S."/>
            <person name="Mardanov A.V."/>
            <person name="Dedysh S.N."/>
        </authorList>
    </citation>
    <scope>NUCLEOTIDE SEQUENCE [LARGE SCALE GENOMIC DNA]</scope>
    <source>
        <strain evidence="3">SP5</strain>
    </source>
</reference>
<dbReference type="RefSeq" id="WP_088255375.1">
    <property type="nucleotide sequence ID" value="NZ_NIDE01000005.1"/>
</dbReference>
<comment type="caution">
    <text evidence="2">The sequence shown here is derived from an EMBL/GenBank/DDBJ whole genome shotgun (WGS) entry which is preliminary data.</text>
</comment>
<accession>A0A225DWV4</accession>
<dbReference type="Proteomes" id="UP000214646">
    <property type="component" value="Unassembled WGS sequence"/>
</dbReference>
<keyword evidence="3" id="KW-1185">Reference proteome</keyword>
<name>A0A225DWV4_9BACT</name>
<evidence type="ECO:0000259" key="1">
    <source>
        <dbReference type="Pfam" id="PF10073"/>
    </source>
</evidence>
<protein>
    <recommendedName>
        <fullName evidence="1">GapR-like DNA-binding domain-containing protein</fullName>
    </recommendedName>
</protein>
<dbReference type="OrthoDB" id="982032at2"/>
<gene>
    <name evidence="2" type="ORF">FRUB_04244</name>
</gene>